<keyword evidence="1" id="KW-0472">Membrane</keyword>
<keyword evidence="1" id="KW-0812">Transmembrane</keyword>
<protein>
    <submittedName>
        <fullName evidence="2">Uncharacterized protein</fullName>
    </submittedName>
</protein>
<keyword evidence="3" id="KW-1185">Reference proteome</keyword>
<evidence type="ECO:0000256" key="1">
    <source>
        <dbReference type="SAM" id="Phobius"/>
    </source>
</evidence>
<dbReference type="STRING" id="649747.HMPREF0083_03580"/>
<gene>
    <name evidence="2" type="ORF">HMPREF0083_03580</name>
</gene>
<keyword evidence="1" id="KW-1133">Transmembrane helix</keyword>
<evidence type="ECO:0000313" key="2">
    <source>
        <dbReference type="EMBL" id="ERI08298.1"/>
    </source>
</evidence>
<dbReference type="EMBL" id="AWSJ01000217">
    <property type="protein sequence ID" value="ERI08298.1"/>
    <property type="molecule type" value="Genomic_DNA"/>
</dbReference>
<dbReference type="AlphaFoldDB" id="U1X1B5"/>
<sequence>MYRTKNSNLLFFPSCLEGIFPFFVFFYTNAFFMLEEFHFLV</sequence>
<comment type="caution">
    <text evidence="2">The sequence shown here is derived from an EMBL/GenBank/DDBJ whole genome shotgun (WGS) entry which is preliminary data.</text>
</comment>
<dbReference type="HOGENOM" id="CLU_3264906_0_0_9"/>
<feature type="transmembrane region" description="Helical" evidence="1">
    <location>
        <begin position="9"/>
        <end position="34"/>
    </location>
</feature>
<reference evidence="2 3" key="1">
    <citation type="submission" date="2013-08" db="EMBL/GenBank/DDBJ databases">
        <authorList>
            <person name="Weinstock G."/>
            <person name="Sodergren E."/>
            <person name="Wylie T."/>
            <person name="Fulton L."/>
            <person name="Fulton R."/>
            <person name="Fronick C."/>
            <person name="O'Laughlin M."/>
            <person name="Godfrey J."/>
            <person name="Miner T."/>
            <person name="Herter B."/>
            <person name="Appelbaum E."/>
            <person name="Cordes M."/>
            <person name="Lek S."/>
            <person name="Wollam A."/>
            <person name="Pepin K.H."/>
            <person name="Palsikar V.B."/>
            <person name="Mitreva M."/>
            <person name="Wilson R.K."/>
        </authorList>
    </citation>
    <scope>NUCLEOTIDE SEQUENCE [LARGE SCALE GENOMIC DNA]</scope>
    <source>
        <strain evidence="2 3">ATCC 12856</strain>
    </source>
</reference>
<name>U1X1B5_ANEAE</name>
<evidence type="ECO:0000313" key="3">
    <source>
        <dbReference type="Proteomes" id="UP000016511"/>
    </source>
</evidence>
<organism evidence="2 3">
    <name type="scientific">Aneurinibacillus aneurinilyticus ATCC 12856</name>
    <dbReference type="NCBI Taxonomy" id="649747"/>
    <lineage>
        <taxon>Bacteria</taxon>
        <taxon>Bacillati</taxon>
        <taxon>Bacillota</taxon>
        <taxon>Bacilli</taxon>
        <taxon>Bacillales</taxon>
        <taxon>Paenibacillaceae</taxon>
        <taxon>Aneurinibacillus group</taxon>
        <taxon>Aneurinibacillus</taxon>
    </lineage>
</organism>
<proteinExistence type="predicted"/>
<dbReference type="Proteomes" id="UP000016511">
    <property type="component" value="Unassembled WGS sequence"/>
</dbReference>
<accession>U1X1B5</accession>